<evidence type="ECO:0000313" key="1">
    <source>
        <dbReference type="EMBL" id="MBO0612739.1"/>
    </source>
</evidence>
<protein>
    <submittedName>
        <fullName evidence="2">Uncharacterized protein</fullName>
    </submittedName>
</protein>
<accession>A0A8B0SKB6</accession>
<dbReference type="RefSeq" id="WP_207250423.1">
    <property type="nucleotide sequence ID" value="NZ_JAFMPM010000006.1"/>
</dbReference>
<proteinExistence type="predicted"/>
<reference evidence="2" key="2">
    <citation type="submission" date="2021-04" db="EMBL/GenBank/DDBJ databases">
        <title>Complete Genome and methylome analysis of Thiothrix fructosivorans ATCC 49748.</title>
        <authorList>
            <person name="Fomenkov A."/>
            <person name="Sun L."/>
            <person name="Vincze T."/>
            <person name="Grabovich M.Y."/>
            <person name="Roberts R.J."/>
        </authorList>
    </citation>
    <scope>NUCLEOTIDE SEQUENCE</scope>
    <source>
        <strain evidence="2">ATCC 49748</strain>
    </source>
</reference>
<evidence type="ECO:0000313" key="2">
    <source>
        <dbReference type="EMBL" id="QTX11796.1"/>
    </source>
</evidence>
<keyword evidence="3" id="KW-1185">Reference proteome</keyword>
<dbReference type="Proteomes" id="UP000664466">
    <property type="component" value="Unassembled WGS sequence"/>
</dbReference>
<reference evidence="1 3" key="1">
    <citation type="submission" date="2021-03" db="EMBL/GenBank/DDBJ databases">
        <title>Draft genome and methylome analysis of Thiotrix fructosivoruns ATCC 49748.</title>
        <authorList>
            <person name="Fomenkov A."/>
            <person name="Grabovich M.Y."/>
            <person name="Roberts R.J."/>
        </authorList>
    </citation>
    <scope>NUCLEOTIDE SEQUENCE [LARGE SCALE GENOMIC DNA]</scope>
    <source>
        <strain evidence="1 3">ATCC 49748</strain>
    </source>
</reference>
<dbReference type="EMBL" id="CP072748">
    <property type="protein sequence ID" value="QTX11796.1"/>
    <property type="molecule type" value="Genomic_DNA"/>
</dbReference>
<dbReference type="EMBL" id="JAFMPM010000006">
    <property type="protein sequence ID" value="MBO0612739.1"/>
    <property type="molecule type" value="Genomic_DNA"/>
</dbReference>
<sequence>MTTLLSWVGIDTHGAASVYIASDSRISWGCSQQWDVGRKVFASKTSPKIFGYCGDVSFPIQILGQLVELIDTGCLFEKNDSYW</sequence>
<evidence type="ECO:0000313" key="3">
    <source>
        <dbReference type="Proteomes" id="UP000664466"/>
    </source>
</evidence>
<name>A0A8B0SKB6_9GAMM</name>
<dbReference type="AlphaFoldDB" id="A0A8B0SKB6"/>
<gene>
    <name evidence="2" type="ORF">J1836_005485</name>
    <name evidence="1" type="ORF">J1836_07345</name>
</gene>
<organism evidence="2">
    <name type="scientific">Thiothrix fructosivorans</name>
    <dbReference type="NCBI Taxonomy" id="111770"/>
    <lineage>
        <taxon>Bacteria</taxon>
        <taxon>Pseudomonadati</taxon>
        <taxon>Pseudomonadota</taxon>
        <taxon>Gammaproteobacteria</taxon>
        <taxon>Thiotrichales</taxon>
        <taxon>Thiotrichaceae</taxon>
        <taxon>Thiothrix</taxon>
    </lineage>
</organism>